<feature type="compositionally biased region" description="Polar residues" evidence="1">
    <location>
        <begin position="23"/>
        <end position="45"/>
    </location>
</feature>
<reference evidence="3" key="1">
    <citation type="submission" date="2016-10" db="EMBL/GenBank/DDBJ databases">
        <title>Comparative genomics uncovers the prolific and rare metabolic potential of the cyanobacterial genus Moorea.</title>
        <authorList>
            <person name="Leao T."/>
            <person name="Castelao G."/>
            <person name="Korobeynikov A."/>
            <person name="Monroe E.A."/>
            <person name="Podell S."/>
            <person name="Glukhov E."/>
            <person name="Allen E."/>
            <person name="Gerwick W.H."/>
            <person name="Gerwick L."/>
        </authorList>
    </citation>
    <scope>NUCLEOTIDE SEQUENCE [LARGE SCALE GENOMIC DNA]</scope>
    <source>
        <strain evidence="3">PAL-8-15-08-1</strain>
    </source>
</reference>
<accession>A0A1D8TLV3</accession>
<organism evidence="2 3">
    <name type="scientific">Moorena producens PAL-8-15-08-1</name>
    <dbReference type="NCBI Taxonomy" id="1458985"/>
    <lineage>
        <taxon>Bacteria</taxon>
        <taxon>Bacillati</taxon>
        <taxon>Cyanobacteriota</taxon>
        <taxon>Cyanophyceae</taxon>
        <taxon>Coleofasciculales</taxon>
        <taxon>Coleofasciculaceae</taxon>
        <taxon>Moorena</taxon>
    </lineage>
</organism>
<evidence type="ECO:0000256" key="1">
    <source>
        <dbReference type="SAM" id="MobiDB-lite"/>
    </source>
</evidence>
<feature type="compositionally biased region" description="Basic and acidic residues" evidence="1">
    <location>
        <begin position="46"/>
        <end position="75"/>
    </location>
</feature>
<feature type="region of interest" description="Disordered" evidence="1">
    <location>
        <begin position="1"/>
        <end position="79"/>
    </location>
</feature>
<dbReference type="EMBL" id="CP017599">
    <property type="protein sequence ID" value="AOW98552.1"/>
    <property type="molecule type" value="Genomic_DNA"/>
</dbReference>
<protein>
    <submittedName>
        <fullName evidence="2">Uncharacterized protein</fullName>
    </submittedName>
</protein>
<evidence type="ECO:0000313" key="2">
    <source>
        <dbReference type="EMBL" id="AOW98552.1"/>
    </source>
</evidence>
<evidence type="ECO:0000313" key="3">
    <source>
        <dbReference type="Proteomes" id="UP000177870"/>
    </source>
</evidence>
<feature type="compositionally biased region" description="Basic and acidic residues" evidence="1">
    <location>
        <begin position="13"/>
        <end position="22"/>
    </location>
</feature>
<gene>
    <name evidence="2" type="ORF">BJP34_03015</name>
</gene>
<dbReference type="KEGG" id="mpro:BJP34_03015"/>
<name>A0A1D8TLV3_9CYAN</name>
<proteinExistence type="predicted"/>
<dbReference type="Proteomes" id="UP000177870">
    <property type="component" value="Chromosome"/>
</dbReference>
<dbReference type="AlphaFoldDB" id="A0A1D8TLV3"/>
<sequence>MGNRESGIGSHWKLTESGRENIDNGQYAHSTNIDHGQDAHSTNIDHGQDAHNKNIDHGQDAHSTNIDRHGQDAHSTKLKSSPIYTKKILPISPSPDSLIKPLVIVT</sequence>